<dbReference type="InterPro" id="IPR007833">
    <property type="entry name" value="Capsule_polysaccharide_synth"/>
</dbReference>
<comment type="caution">
    <text evidence="1">The sequence shown here is derived from an EMBL/GenBank/DDBJ whole genome shotgun (WGS) entry which is preliminary data.</text>
</comment>
<dbReference type="RefSeq" id="WP_131003106.1">
    <property type="nucleotide sequence ID" value="NZ_JBHSZR010000003.1"/>
</dbReference>
<sequence>MTDRGHADHPRPARTFLFLQGLASPFFRRLGGALLERGFNVTRINLNLGDELFWRLGGAVAYRGRLSAWPDFLSNFIEERGVTDLVLFGDGRPYHRAAIETARLRGLDVHVFEEGYFRPNWITLETGGVNGFSRLPRDPQAIRQLAAELAETDLGHEHIRGDMRLRTLWDVTYNVANVALPYFYPFYRRHRPQHPLIEYAGWLGRFIKGKAEKRRAAEVEAQLATGEGRYFLLPLQLDSDYQIRLHSPFSAMTEVVDFVARSFAMNARPTDRLVVKLHPLDNGLVNRRRLTGITARKTGLGERLLYLDGGHGPSLLDGAAGVVVVNSTIGTLAVSRGRPTIALGQAIYDMPGLTHQGTLESFWREPTPPDPDFAQDFRRVVTAQTQLNGGFYSKQAIDIAVSLAIKRLEVRPPLPARLVATGWSRPERHYGGERVVAPGE</sequence>
<dbReference type="CDD" id="cd16441">
    <property type="entry name" value="beta_Kdo_transferase_KpsS"/>
    <property type="match status" value="1"/>
</dbReference>
<accession>A0A4Q9GI60</accession>
<dbReference type="Pfam" id="PF05159">
    <property type="entry name" value="Capsule_synth"/>
    <property type="match status" value="1"/>
</dbReference>
<keyword evidence="2" id="KW-1185">Reference proteome</keyword>
<evidence type="ECO:0000313" key="2">
    <source>
        <dbReference type="Proteomes" id="UP000291613"/>
    </source>
</evidence>
<evidence type="ECO:0000313" key="1">
    <source>
        <dbReference type="EMBL" id="TBN53883.1"/>
    </source>
</evidence>
<organism evidence="1 2">
    <name type="scientific">Hansschlegelia quercus</name>
    <dbReference type="NCBI Taxonomy" id="2528245"/>
    <lineage>
        <taxon>Bacteria</taxon>
        <taxon>Pseudomonadati</taxon>
        <taxon>Pseudomonadota</taxon>
        <taxon>Alphaproteobacteria</taxon>
        <taxon>Hyphomicrobiales</taxon>
        <taxon>Methylopilaceae</taxon>
        <taxon>Hansschlegelia</taxon>
    </lineage>
</organism>
<protein>
    <submittedName>
        <fullName evidence="1">Capsular biosynthesis protein</fullName>
    </submittedName>
</protein>
<dbReference type="GO" id="GO:0015774">
    <property type="term" value="P:polysaccharide transport"/>
    <property type="evidence" value="ECO:0007669"/>
    <property type="project" value="InterPro"/>
</dbReference>
<dbReference type="EMBL" id="SIUB01000003">
    <property type="protein sequence ID" value="TBN53883.1"/>
    <property type="molecule type" value="Genomic_DNA"/>
</dbReference>
<gene>
    <name evidence="1" type="ORF">EYR15_08830</name>
</gene>
<name>A0A4Q9GI60_9HYPH</name>
<dbReference type="OrthoDB" id="9794206at2"/>
<dbReference type="GO" id="GO:0000271">
    <property type="term" value="P:polysaccharide biosynthetic process"/>
    <property type="evidence" value="ECO:0007669"/>
    <property type="project" value="InterPro"/>
</dbReference>
<proteinExistence type="predicted"/>
<dbReference type="AlphaFoldDB" id="A0A4Q9GI60"/>
<dbReference type="Proteomes" id="UP000291613">
    <property type="component" value="Unassembled WGS sequence"/>
</dbReference>
<reference evidence="1 2" key="1">
    <citation type="submission" date="2019-02" db="EMBL/GenBank/DDBJ databases">
        <title>Hansschlegelia quercus sp. nov., a novel methylotrophic bacterium from buds of oak (Quercus robur L.).</title>
        <authorList>
            <person name="Agafonova N.V."/>
            <person name="Kaparullina E.N."/>
            <person name="Grouzdev D.S."/>
            <person name="Doronina N.V."/>
        </authorList>
    </citation>
    <scope>NUCLEOTIDE SEQUENCE [LARGE SCALE GENOMIC DNA]</scope>
    <source>
        <strain evidence="1 2">Dub</strain>
    </source>
</reference>